<sequence length="132" mass="14881">MNRTRRILVVDDESSIRCLLSDVLSDRGFEVTQASDGQESLDQMEKNDFDLVITDIQMPRLDGISMLMKMDAAGRKEKVIVMTANPFEQRLSDNRPARVITRLLKPFQIKSFLDIVIAATANGTNSAIIEHQ</sequence>
<gene>
    <name evidence="4" type="ORF">PITCH_A1910030</name>
</gene>
<dbReference type="InterPro" id="IPR050595">
    <property type="entry name" value="Bact_response_regulator"/>
</dbReference>
<dbReference type="Gene3D" id="3.40.50.2300">
    <property type="match status" value="1"/>
</dbReference>
<evidence type="ECO:0000256" key="2">
    <source>
        <dbReference type="PROSITE-ProRule" id="PRU00169"/>
    </source>
</evidence>
<dbReference type="InterPro" id="IPR001789">
    <property type="entry name" value="Sig_transdc_resp-reg_receiver"/>
</dbReference>
<feature type="domain" description="Response regulatory" evidence="3">
    <location>
        <begin position="6"/>
        <end position="120"/>
    </location>
</feature>
<dbReference type="PANTHER" id="PTHR44591:SF3">
    <property type="entry name" value="RESPONSE REGULATORY DOMAIN-CONTAINING PROTEIN"/>
    <property type="match status" value="1"/>
</dbReference>
<dbReference type="AlphaFoldDB" id="A0A445MVS2"/>
<dbReference type="SUPFAM" id="SSF52172">
    <property type="entry name" value="CheY-like"/>
    <property type="match status" value="1"/>
</dbReference>
<feature type="modified residue" description="4-aspartylphosphate" evidence="2">
    <location>
        <position position="55"/>
    </location>
</feature>
<dbReference type="EMBL" id="OJIN01000103">
    <property type="protein sequence ID" value="SPD73624.1"/>
    <property type="molecule type" value="Genomic_DNA"/>
</dbReference>
<organism evidence="4">
    <name type="scientific">uncultured Desulfobacterium sp</name>
    <dbReference type="NCBI Taxonomy" id="201089"/>
    <lineage>
        <taxon>Bacteria</taxon>
        <taxon>Pseudomonadati</taxon>
        <taxon>Thermodesulfobacteriota</taxon>
        <taxon>Desulfobacteria</taxon>
        <taxon>Desulfobacterales</taxon>
        <taxon>Desulfobacteriaceae</taxon>
        <taxon>Desulfobacterium</taxon>
        <taxon>environmental samples</taxon>
    </lineage>
</organism>
<protein>
    <submittedName>
        <fullName evidence="4">Response regulator receiver domain protein</fullName>
    </submittedName>
</protein>
<dbReference type="SMART" id="SM00448">
    <property type="entry name" value="REC"/>
    <property type="match status" value="1"/>
</dbReference>
<dbReference type="InterPro" id="IPR011006">
    <property type="entry name" value="CheY-like_superfamily"/>
</dbReference>
<name>A0A445MVS2_9BACT</name>
<dbReference type="PROSITE" id="PS50110">
    <property type="entry name" value="RESPONSE_REGULATORY"/>
    <property type="match status" value="1"/>
</dbReference>
<dbReference type="Pfam" id="PF00072">
    <property type="entry name" value="Response_reg"/>
    <property type="match status" value="1"/>
</dbReference>
<reference evidence="4" key="1">
    <citation type="submission" date="2018-01" db="EMBL/GenBank/DDBJ databases">
        <authorList>
            <person name="Regsiter A."/>
            <person name="William W."/>
        </authorList>
    </citation>
    <scope>NUCLEOTIDE SEQUENCE</scope>
    <source>
        <strain evidence="4">TRIP AH-1</strain>
    </source>
</reference>
<evidence type="ECO:0000259" key="3">
    <source>
        <dbReference type="PROSITE" id="PS50110"/>
    </source>
</evidence>
<dbReference type="PANTHER" id="PTHR44591">
    <property type="entry name" value="STRESS RESPONSE REGULATOR PROTEIN 1"/>
    <property type="match status" value="1"/>
</dbReference>
<evidence type="ECO:0000256" key="1">
    <source>
        <dbReference type="ARBA" id="ARBA00022553"/>
    </source>
</evidence>
<proteinExistence type="predicted"/>
<keyword evidence="1 2" id="KW-0597">Phosphoprotein</keyword>
<evidence type="ECO:0000313" key="4">
    <source>
        <dbReference type="EMBL" id="SPD73624.1"/>
    </source>
</evidence>
<accession>A0A445MVS2</accession>
<dbReference type="GO" id="GO:0000160">
    <property type="term" value="P:phosphorelay signal transduction system"/>
    <property type="evidence" value="ECO:0007669"/>
    <property type="project" value="InterPro"/>
</dbReference>